<dbReference type="GO" id="GO:0006782">
    <property type="term" value="P:protoporphyrinogen IX biosynthetic process"/>
    <property type="evidence" value="ECO:0007669"/>
    <property type="project" value="UniProtKB-UniRule"/>
</dbReference>
<organism evidence="8 9">
    <name type="scientific">Salinisphaera shabanensis E1L3A</name>
    <dbReference type="NCBI Taxonomy" id="1033802"/>
    <lineage>
        <taxon>Bacteria</taxon>
        <taxon>Pseudomonadati</taxon>
        <taxon>Pseudomonadota</taxon>
        <taxon>Gammaproteobacteria</taxon>
        <taxon>Salinisphaerales</taxon>
        <taxon>Salinisphaeraceae</taxon>
        <taxon>Salinisphaera</taxon>
    </lineage>
</organism>
<dbReference type="OrthoDB" id="9801052at2"/>
<dbReference type="NCBIfam" id="TIGR00713">
    <property type="entry name" value="hemL"/>
    <property type="match status" value="1"/>
</dbReference>
<comment type="similarity">
    <text evidence="3 7">Belongs to the class-III pyridoxal-phosphate-dependent aminotransferase family. HemL subfamily.</text>
</comment>
<comment type="subcellular location">
    <subcellularLocation>
        <location evidence="7">Cytoplasm</location>
    </subcellularLocation>
</comment>
<keyword evidence="5 7" id="KW-0413">Isomerase</keyword>
<dbReference type="HAMAP" id="MF_00375">
    <property type="entry name" value="HemL_aminotrans_3"/>
    <property type="match status" value="1"/>
</dbReference>
<comment type="caution">
    <text evidence="8">The sequence shown here is derived from an EMBL/GenBank/DDBJ whole genome shotgun (WGS) entry which is preliminary data.</text>
</comment>
<evidence type="ECO:0000256" key="2">
    <source>
        <dbReference type="ARBA" id="ARBA00004819"/>
    </source>
</evidence>
<dbReference type="EC" id="5.4.3.8" evidence="7"/>
<dbReference type="RefSeq" id="WP_006914970.1">
    <property type="nucleotide sequence ID" value="NZ_AFNV02000007.1"/>
</dbReference>
<comment type="catalytic activity">
    <reaction evidence="7">
        <text>(S)-4-amino-5-oxopentanoate = 5-aminolevulinate</text>
        <dbReference type="Rhea" id="RHEA:14265"/>
        <dbReference type="ChEBI" id="CHEBI:57501"/>
        <dbReference type="ChEBI" id="CHEBI:356416"/>
        <dbReference type="EC" id="5.4.3.8"/>
    </reaction>
</comment>
<accession>U2ENI7</accession>
<evidence type="ECO:0000256" key="7">
    <source>
        <dbReference type="HAMAP-Rule" id="MF_00375"/>
    </source>
</evidence>
<protein>
    <recommendedName>
        <fullName evidence="7">Glutamate-1-semialdehyde 2,1-aminomutase</fullName>
        <shortName evidence="7">GSA</shortName>
        <ecNumber evidence="7">5.4.3.8</ecNumber>
    </recommendedName>
    <alternativeName>
        <fullName evidence="7">Glutamate-1-semialdehyde aminotransferase</fullName>
        <shortName evidence="7">GSA-AT</shortName>
    </alternativeName>
</protein>
<comment type="subunit">
    <text evidence="7">Homodimer.</text>
</comment>
<dbReference type="SUPFAM" id="SSF53383">
    <property type="entry name" value="PLP-dependent transferases"/>
    <property type="match status" value="1"/>
</dbReference>
<reference evidence="8 9" key="2">
    <citation type="journal article" date="2013" name="PLoS ONE">
        <title>INDIGO - INtegrated Data Warehouse of MIcrobial GenOmes with Examples from the Red Sea Extremophiles.</title>
        <authorList>
            <person name="Alam I."/>
            <person name="Antunes A."/>
            <person name="Kamau A.A."/>
            <person name="Ba Alawi W."/>
            <person name="Kalkatawi M."/>
            <person name="Stingl U."/>
            <person name="Bajic V.B."/>
        </authorList>
    </citation>
    <scope>NUCLEOTIDE SEQUENCE [LARGE SCALE GENOMIC DNA]</scope>
    <source>
        <strain evidence="8 9">E1L3A</strain>
    </source>
</reference>
<dbReference type="AlphaFoldDB" id="U2ENI7"/>
<dbReference type="PROSITE" id="PS00600">
    <property type="entry name" value="AA_TRANSFER_CLASS_3"/>
    <property type="match status" value="1"/>
</dbReference>
<sequence length="441" mass="46171">MNASETSQWQRPGPRSAELFERASRVTPGGVNSPVRAFAGVGGTPAFIERAKGAYIYDVDGNEYVDYVGSFGPMILGHAHPDVIDAVQKQAAKGLSFGAPTGLETELAELVCSMVDSIESVRMVNSGTEASMTALRLARGYTGRKKILKFKGNYHGHVDALLVDAGSGALTLGIPGSPGVPQAVVEDTLSATYNDLDSVVQAFDTHGDDIACVMVEPVAGNMNCVPPTEGFLDGLRELCDQHGALLIFDEVMTGFRVHPGCAQAYYGVKPDVTALGKIVGGGMPVGAVGGSAEIMETLAPTGPVYQAGTLSGHPLGMAAGIATLSRVKGGAVHDAIAPQLDKLLAGLDERAAKHGVPFMTQRVGAMFGMFFTDAKQVSRFDDVAACDTEAFSRFFHEMLDHGVYLAPSAFEAAFISQAHDDVAIARTLDAADAAFAALSRD</sequence>
<gene>
    <name evidence="7 8" type="primary">hemL</name>
    <name evidence="8" type="ORF">SSPSH_001158</name>
</gene>
<dbReference type="InterPro" id="IPR049704">
    <property type="entry name" value="Aminotrans_3_PPA_site"/>
</dbReference>
<dbReference type="InterPro" id="IPR015424">
    <property type="entry name" value="PyrdxlP-dep_Trfase"/>
</dbReference>
<dbReference type="InterPro" id="IPR004639">
    <property type="entry name" value="4pyrrol_synth_GluAld_NH2Trfase"/>
</dbReference>
<evidence type="ECO:0000256" key="3">
    <source>
        <dbReference type="ARBA" id="ARBA00008981"/>
    </source>
</evidence>
<dbReference type="GO" id="GO:0005737">
    <property type="term" value="C:cytoplasm"/>
    <property type="evidence" value="ECO:0007669"/>
    <property type="project" value="UniProtKB-SubCell"/>
</dbReference>
<dbReference type="GO" id="GO:0008483">
    <property type="term" value="F:transaminase activity"/>
    <property type="evidence" value="ECO:0007669"/>
    <property type="project" value="InterPro"/>
</dbReference>
<feature type="modified residue" description="N6-(pyridoxal phosphate)lysine" evidence="7">
    <location>
        <position position="277"/>
    </location>
</feature>
<dbReference type="FunFam" id="3.40.640.10:FF:000021">
    <property type="entry name" value="Glutamate-1-semialdehyde 2,1-aminomutase"/>
    <property type="match status" value="1"/>
</dbReference>
<keyword evidence="9" id="KW-1185">Reference proteome</keyword>
<evidence type="ECO:0000256" key="5">
    <source>
        <dbReference type="ARBA" id="ARBA00023235"/>
    </source>
</evidence>
<keyword evidence="4 7" id="KW-0663">Pyridoxal phosphate</keyword>
<evidence type="ECO:0000313" key="9">
    <source>
        <dbReference type="Proteomes" id="UP000006242"/>
    </source>
</evidence>
<evidence type="ECO:0000313" key="8">
    <source>
        <dbReference type="EMBL" id="ERJ19697.1"/>
    </source>
</evidence>
<dbReference type="PANTHER" id="PTHR43713:SF3">
    <property type="entry name" value="GLUTAMATE-1-SEMIALDEHYDE 2,1-AMINOMUTASE 1, CHLOROPLASTIC-RELATED"/>
    <property type="match status" value="1"/>
</dbReference>
<comment type="cofactor">
    <cofactor evidence="1 7">
        <name>pyridoxal 5'-phosphate</name>
        <dbReference type="ChEBI" id="CHEBI:597326"/>
    </cofactor>
</comment>
<dbReference type="PANTHER" id="PTHR43713">
    <property type="entry name" value="GLUTAMATE-1-SEMIALDEHYDE 2,1-AMINOMUTASE"/>
    <property type="match status" value="1"/>
</dbReference>
<dbReference type="GO" id="GO:0030170">
    <property type="term" value="F:pyridoxal phosphate binding"/>
    <property type="evidence" value="ECO:0007669"/>
    <property type="project" value="InterPro"/>
</dbReference>
<dbReference type="Gene3D" id="3.40.640.10">
    <property type="entry name" value="Type I PLP-dependent aspartate aminotransferase-like (Major domain)"/>
    <property type="match status" value="1"/>
</dbReference>
<reference evidence="8 9" key="1">
    <citation type="journal article" date="2011" name="J. Bacteriol.">
        <title>Genome sequence of Salinisphaera shabanensis, a gammaproteobacterium from the harsh, variable environment of the brine-seawater interface of the Shaban Deep in the Red Sea.</title>
        <authorList>
            <person name="Antunes A."/>
            <person name="Alam I."/>
            <person name="Bajic V.B."/>
            <person name="Stingl U."/>
        </authorList>
    </citation>
    <scope>NUCLEOTIDE SEQUENCE [LARGE SCALE GENOMIC DNA]</scope>
    <source>
        <strain evidence="8 9">E1L3A</strain>
    </source>
</reference>
<keyword evidence="7" id="KW-0963">Cytoplasm</keyword>
<evidence type="ECO:0000256" key="4">
    <source>
        <dbReference type="ARBA" id="ARBA00022898"/>
    </source>
</evidence>
<dbReference type="NCBIfam" id="NF000818">
    <property type="entry name" value="PRK00062.1"/>
    <property type="match status" value="1"/>
</dbReference>
<name>U2ENI7_9GAMM</name>
<dbReference type="EMBL" id="AFNV02000007">
    <property type="protein sequence ID" value="ERJ19697.1"/>
    <property type="molecule type" value="Genomic_DNA"/>
</dbReference>
<dbReference type="eggNOG" id="COG0001">
    <property type="taxonomic scope" value="Bacteria"/>
</dbReference>
<dbReference type="STRING" id="1033802.SSPSH_001158"/>
<dbReference type="InterPro" id="IPR015422">
    <property type="entry name" value="PyrdxlP-dep_Trfase_small"/>
</dbReference>
<dbReference type="UniPathway" id="UPA00251">
    <property type="reaction ID" value="UER00317"/>
</dbReference>
<dbReference type="CDD" id="cd00610">
    <property type="entry name" value="OAT_like"/>
    <property type="match status" value="1"/>
</dbReference>
<dbReference type="InterPro" id="IPR005814">
    <property type="entry name" value="Aminotrans_3"/>
</dbReference>
<comment type="pathway">
    <text evidence="2">Porphyrin-containing compound metabolism; protoporphyrin-IX biosynthesis; 5-aminolevulinate from L-glutamyl-tRNA(Glu): step 2/2.</text>
</comment>
<dbReference type="GO" id="GO:0042286">
    <property type="term" value="F:glutamate-1-semialdehyde 2,1-aminomutase activity"/>
    <property type="evidence" value="ECO:0007669"/>
    <property type="project" value="UniProtKB-UniRule"/>
</dbReference>
<dbReference type="Pfam" id="PF00202">
    <property type="entry name" value="Aminotran_3"/>
    <property type="match status" value="1"/>
</dbReference>
<dbReference type="Gene3D" id="3.90.1150.10">
    <property type="entry name" value="Aspartate Aminotransferase, domain 1"/>
    <property type="match status" value="1"/>
</dbReference>
<dbReference type="InterPro" id="IPR015421">
    <property type="entry name" value="PyrdxlP-dep_Trfase_major"/>
</dbReference>
<evidence type="ECO:0000256" key="6">
    <source>
        <dbReference type="ARBA" id="ARBA00023244"/>
    </source>
</evidence>
<dbReference type="Proteomes" id="UP000006242">
    <property type="component" value="Unassembled WGS sequence"/>
</dbReference>
<keyword evidence="6 7" id="KW-0627">Porphyrin biosynthesis</keyword>
<proteinExistence type="inferred from homology"/>
<evidence type="ECO:0000256" key="1">
    <source>
        <dbReference type="ARBA" id="ARBA00001933"/>
    </source>
</evidence>